<reference evidence="2 3" key="1">
    <citation type="journal article" date="2020" name="Nature">
        <title>Bacterial chemolithoautotrophy via manganese oxidation.</title>
        <authorList>
            <person name="Yu H."/>
            <person name="Leadbetter J.R."/>
        </authorList>
    </citation>
    <scope>NUCLEOTIDE SEQUENCE [LARGE SCALE GENOMIC DNA]</scope>
    <source>
        <strain evidence="2 3">Mn-1</strain>
    </source>
</reference>
<comment type="caution">
    <text evidence="2">The sequence shown here is derived from an EMBL/GenBank/DDBJ whole genome shotgun (WGS) entry which is preliminary data.</text>
</comment>
<proteinExistence type="predicted"/>
<dbReference type="RefSeq" id="WP_168062240.1">
    <property type="nucleotide sequence ID" value="NZ_VTOW01000003.1"/>
</dbReference>
<dbReference type="Gene3D" id="3.40.50.360">
    <property type="match status" value="1"/>
</dbReference>
<dbReference type="Proteomes" id="UP000534783">
    <property type="component" value="Unassembled WGS sequence"/>
</dbReference>
<organism evidence="2 3">
    <name type="scientific">Candidatus Manganitrophus noduliformans</name>
    <dbReference type="NCBI Taxonomy" id="2606439"/>
    <lineage>
        <taxon>Bacteria</taxon>
        <taxon>Pseudomonadati</taxon>
        <taxon>Nitrospirota</taxon>
        <taxon>Nitrospiria</taxon>
        <taxon>Candidatus Troglogloeales</taxon>
        <taxon>Candidatus Manganitrophaceae</taxon>
        <taxon>Candidatus Manganitrophus</taxon>
    </lineage>
</organism>
<dbReference type="AlphaFoldDB" id="A0A7X6ICC7"/>
<dbReference type="InterPro" id="IPR050712">
    <property type="entry name" value="NAD(P)H-dep_reductase"/>
</dbReference>
<sequence>MKFLMFAASLRKESMNRKLIGLAAGIVRGSGHVVDLADFHEFDMPLYNGDLQAQSGLPPGALEMVRRIEGADGLIIASPEYNYSLPGTLKNAIDWVSRAKPMPLRGKSGLLLSAATSVVGGIRGLWQLRIPLEGLGVFLYPDMFALAAADKAFAEDGTLKDPTLSSRLQTIMAGYLKAAEALAER</sequence>
<evidence type="ECO:0000313" key="3">
    <source>
        <dbReference type="Proteomes" id="UP000534783"/>
    </source>
</evidence>
<dbReference type="SUPFAM" id="SSF52218">
    <property type="entry name" value="Flavoproteins"/>
    <property type="match status" value="1"/>
</dbReference>
<protein>
    <submittedName>
        <fullName evidence="2">NAD(P)H-dependent oxidoreductase</fullName>
    </submittedName>
</protein>
<gene>
    <name evidence="2" type="ORF">MNODULE_17340</name>
</gene>
<dbReference type="InterPro" id="IPR005025">
    <property type="entry name" value="FMN_Rdtase-like_dom"/>
</dbReference>
<dbReference type="InterPro" id="IPR029039">
    <property type="entry name" value="Flavoprotein-like_sf"/>
</dbReference>
<evidence type="ECO:0000313" key="2">
    <source>
        <dbReference type="EMBL" id="NKE72518.1"/>
    </source>
</evidence>
<dbReference type="EMBL" id="VTOW01000003">
    <property type="protein sequence ID" value="NKE72518.1"/>
    <property type="molecule type" value="Genomic_DNA"/>
</dbReference>
<name>A0A7X6ICC7_9BACT</name>
<feature type="domain" description="NADPH-dependent FMN reductase-like" evidence="1">
    <location>
        <begin position="1"/>
        <end position="148"/>
    </location>
</feature>
<dbReference type="GO" id="GO:0016491">
    <property type="term" value="F:oxidoreductase activity"/>
    <property type="evidence" value="ECO:0007669"/>
    <property type="project" value="InterPro"/>
</dbReference>
<evidence type="ECO:0000259" key="1">
    <source>
        <dbReference type="Pfam" id="PF03358"/>
    </source>
</evidence>
<dbReference type="PANTHER" id="PTHR30543">
    <property type="entry name" value="CHROMATE REDUCTASE"/>
    <property type="match status" value="1"/>
</dbReference>
<accession>A0A7X6ICC7</accession>
<keyword evidence="3" id="KW-1185">Reference proteome</keyword>
<dbReference type="GO" id="GO:0005829">
    <property type="term" value="C:cytosol"/>
    <property type="evidence" value="ECO:0007669"/>
    <property type="project" value="TreeGrafter"/>
</dbReference>
<dbReference type="Pfam" id="PF03358">
    <property type="entry name" value="FMN_red"/>
    <property type="match status" value="1"/>
</dbReference>
<dbReference type="PANTHER" id="PTHR30543:SF21">
    <property type="entry name" value="NAD(P)H-DEPENDENT FMN REDUCTASE LOT6"/>
    <property type="match status" value="1"/>
</dbReference>
<dbReference type="GO" id="GO:0010181">
    <property type="term" value="F:FMN binding"/>
    <property type="evidence" value="ECO:0007669"/>
    <property type="project" value="TreeGrafter"/>
</dbReference>